<feature type="signal peptide" evidence="2">
    <location>
        <begin position="1"/>
        <end position="39"/>
    </location>
</feature>
<dbReference type="PANTHER" id="PTHR42928:SF5">
    <property type="entry name" value="BLR1237 PROTEIN"/>
    <property type="match status" value="1"/>
</dbReference>
<evidence type="ECO:0000313" key="3">
    <source>
        <dbReference type="EMBL" id="AIJ46455.1"/>
    </source>
</evidence>
<dbReference type="InterPro" id="IPR005064">
    <property type="entry name" value="BUG"/>
</dbReference>
<dbReference type="RefSeq" id="WP_003056031.1">
    <property type="nucleotide sequence ID" value="NZ_CP006704.1"/>
</dbReference>
<dbReference type="Gene3D" id="3.40.190.10">
    <property type="entry name" value="Periplasmic binding protein-like II"/>
    <property type="match status" value="1"/>
</dbReference>
<proteinExistence type="inferred from homology"/>
<dbReference type="Proteomes" id="UP000028782">
    <property type="component" value="Chromosome"/>
</dbReference>
<evidence type="ECO:0000256" key="2">
    <source>
        <dbReference type="SAM" id="SignalP"/>
    </source>
</evidence>
<dbReference type="PIRSF" id="PIRSF017082">
    <property type="entry name" value="YflP"/>
    <property type="match status" value="1"/>
</dbReference>
<dbReference type="Gene3D" id="3.40.190.150">
    <property type="entry name" value="Bordetella uptake gene, domain 1"/>
    <property type="match status" value="1"/>
</dbReference>
<dbReference type="KEGG" id="ctes:O987_11680"/>
<dbReference type="SUPFAM" id="SSF53850">
    <property type="entry name" value="Periplasmic binding protein-like II"/>
    <property type="match status" value="1"/>
</dbReference>
<dbReference type="HOGENOM" id="CLU_045683_0_0_4"/>
<dbReference type="PANTHER" id="PTHR42928">
    <property type="entry name" value="TRICARBOXYLATE-BINDING PROTEIN"/>
    <property type="match status" value="1"/>
</dbReference>
<comment type="similarity">
    <text evidence="1">Belongs to the UPF0065 (bug) family.</text>
</comment>
<sequence length="341" mass="35579">MPISSRTRRCTKDLTGRFGLLSLAVAGALSALPASRTLAADAYPSKPVKLIVPFAAGGSTDIVARVIAEGMRTTLGQPVIVDNKGGAGGLIGSEAIAQAAPDGYSIGMATVSTATINPLLYQRASKIEGKLLPVANLVTMPSVYMAHPKMGVNNFKDFLAKIKAQPGAYSAGVPGLGTLGHLMVASFNETMKTQIQIVPYRGNGPALNDALAGMVQIMTDQLPSAMPQIKGGKLLPVVVASHGRSPDLPNVPTFKELGYDELNELGISWFGLVVPANTPAPIVKQLQDAAVKAVHLPEVQKHLKNLGATATETAPSQFPAQIAAELKRNKALLDKAGVKPE</sequence>
<organism evidence="3 4">
    <name type="scientific">Comamonas testosteroni TK102</name>
    <dbReference type="NCBI Taxonomy" id="1392005"/>
    <lineage>
        <taxon>Bacteria</taxon>
        <taxon>Pseudomonadati</taxon>
        <taxon>Pseudomonadota</taxon>
        <taxon>Betaproteobacteria</taxon>
        <taxon>Burkholderiales</taxon>
        <taxon>Comamonadaceae</taxon>
        <taxon>Comamonas</taxon>
    </lineage>
</organism>
<dbReference type="Pfam" id="PF03401">
    <property type="entry name" value="TctC"/>
    <property type="match status" value="1"/>
</dbReference>
<dbReference type="AlphaFoldDB" id="A0A076PRW2"/>
<dbReference type="InterPro" id="IPR042100">
    <property type="entry name" value="Bug_dom1"/>
</dbReference>
<dbReference type="EMBL" id="CP006704">
    <property type="protein sequence ID" value="AIJ46455.1"/>
    <property type="molecule type" value="Genomic_DNA"/>
</dbReference>
<evidence type="ECO:0000256" key="1">
    <source>
        <dbReference type="ARBA" id="ARBA00006987"/>
    </source>
</evidence>
<reference evidence="3 4" key="1">
    <citation type="journal article" date="2014" name="Genome Announc.">
        <title>Complete Genome Sequence of Polychlorinated Biphenyl Degrader Comamonas testosteroni TK102 (NBRC 109938).</title>
        <authorList>
            <person name="Fukuda K."/>
            <person name="Hosoyama A."/>
            <person name="Tsuchikane K."/>
            <person name="Ohji S."/>
            <person name="Yamazoe A."/>
            <person name="Fujita N."/>
            <person name="Shintani M."/>
            <person name="Kimbara K."/>
        </authorList>
    </citation>
    <scope>NUCLEOTIDE SEQUENCE [LARGE SCALE GENOMIC DNA]</scope>
    <source>
        <strain evidence="3">TK102</strain>
    </source>
</reference>
<feature type="chain" id="PRO_5001715985" evidence="2">
    <location>
        <begin position="40"/>
        <end position="341"/>
    </location>
</feature>
<protein>
    <submittedName>
        <fullName evidence="3">ABC transporter substrate-binding protein</fullName>
    </submittedName>
</protein>
<name>A0A076PRW2_COMTE</name>
<keyword evidence="2" id="KW-0732">Signal</keyword>
<evidence type="ECO:0000313" key="4">
    <source>
        <dbReference type="Proteomes" id="UP000028782"/>
    </source>
</evidence>
<gene>
    <name evidence="3" type="ORF">O987_11680</name>
</gene>
<accession>A0A076PRW2</accession>